<evidence type="ECO:0000256" key="1">
    <source>
        <dbReference type="SAM" id="MobiDB-lite"/>
    </source>
</evidence>
<keyword evidence="3" id="KW-1185">Reference proteome</keyword>
<accession>A0A1J1IRU8</accession>
<organism evidence="2 3">
    <name type="scientific">Clunio marinus</name>
    <dbReference type="NCBI Taxonomy" id="568069"/>
    <lineage>
        <taxon>Eukaryota</taxon>
        <taxon>Metazoa</taxon>
        <taxon>Ecdysozoa</taxon>
        <taxon>Arthropoda</taxon>
        <taxon>Hexapoda</taxon>
        <taxon>Insecta</taxon>
        <taxon>Pterygota</taxon>
        <taxon>Neoptera</taxon>
        <taxon>Endopterygota</taxon>
        <taxon>Diptera</taxon>
        <taxon>Nematocera</taxon>
        <taxon>Chironomoidea</taxon>
        <taxon>Chironomidae</taxon>
        <taxon>Clunio</taxon>
    </lineage>
</organism>
<proteinExistence type="predicted"/>
<sequence>MDVFQIDTSSISSTMVDPETSVNDEITEVKFEAHSEFDLNFFDTPDDSMTQAAFSNPNSVESSTSPTPEPILPLTPNLIQHSITSSNVTINQHQHQNMAQPAMINVKNVITKRRKLSSFSSHHSSKQRAITCQ</sequence>
<evidence type="ECO:0000313" key="3">
    <source>
        <dbReference type="Proteomes" id="UP000183832"/>
    </source>
</evidence>
<reference evidence="2 3" key="1">
    <citation type="submission" date="2015-04" db="EMBL/GenBank/DDBJ databases">
        <authorList>
            <person name="Syromyatnikov M.Y."/>
            <person name="Popov V.N."/>
        </authorList>
    </citation>
    <scope>NUCLEOTIDE SEQUENCE [LARGE SCALE GENOMIC DNA]</scope>
</reference>
<protein>
    <submittedName>
        <fullName evidence="2">CLUMA_CG016119, isoform A</fullName>
    </submittedName>
</protein>
<dbReference type="EMBL" id="CVRI01000058">
    <property type="protein sequence ID" value="CRL02955.1"/>
    <property type="molecule type" value="Genomic_DNA"/>
</dbReference>
<dbReference type="Proteomes" id="UP000183832">
    <property type="component" value="Unassembled WGS sequence"/>
</dbReference>
<dbReference type="AlphaFoldDB" id="A0A1J1IRU8"/>
<name>A0A1J1IRU8_9DIPT</name>
<evidence type="ECO:0000313" key="2">
    <source>
        <dbReference type="EMBL" id="CRL02955.1"/>
    </source>
</evidence>
<feature type="compositionally biased region" description="Low complexity" evidence="1">
    <location>
        <begin position="55"/>
        <end position="66"/>
    </location>
</feature>
<gene>
    <name evidence="2" type="ORF">CLUMA_CG016119</name>
</gene>
<dbReference type="OrthoDB" id="5771769at2759"/>
<feature type="region of interest" description="Disordered" evidence="1">
    <location>
        <begin position="51"/>
        <end position="72"/>
    </location>
</feature>